<gene>
    <name evidence="1" type="ORF">PIB30_027522</name>
</gene>
<reference evidence="1 2" key="1">
    <citation type="journal article" date="2023" name="Plants (Basel)">
        <title>Bridging the Gap: Combining Genomics and Transcriptomics Approaches to Understand Stylosanthes scabra, an Orphan Legume from the Brazilian Caatinga.</title>
        <authorList>
            <person name="Ferreira-Neto J.R.C."/>
            <person name="da Silva M.D."/>
            <person name="Binneck E."/>
            <person name="de Melo N.F."/>
            <person name="da Silva R.H."/>
            <person name="de Melo A.L.T.M."/>
            <person name="Pandolfi V."/>
            <person name="Bustamante F.O."/>
            <person name="Brasileiro-Vidal A.C."/>
            <person name="Benko-Iseppon A.M."/>
        </authorList>
    </citation>
    <scope>NUCLEOTIDE SEQUENCE [LARGE SCALE GENOMIC DNA]</scope>
    <source>
        <tissue evidence="1">Leaves</tissue>
    </source>
</reference>
<dbReference type="Proteomes" id="UP001341840">
    <property type="component" value="Unassembled WGS sequence"/>
</dbReference>
<keyword evidence="2" id="KW-1185">Reference proteome</keyword>
<dbReference type="EMBL" id="JASCZI010060521">
    <property type="protein sequence ID" value="MED6133356.1"/>
    <property type="molecule type" value="Genomic_DNA"/>
</dbReference>
<evidence type="ECO:0000313" key="1">
    <source>
        <dbReference type="EMBL" id="MED6133356.1"/>
    </source>
</evidence>
<organism evidence="1 2">
    <name type="scientific">Stylosanthes scabra</name>
    <dbReference type="NCBI Taxonomy" id="79078"/>
    <lineage>
        <taxon>Eukaryota</taxon>
        <taxon>Viridiplantae</taxon>
        <taxon>Streptophyta</taxon>
        <taxon>Embryophyta</taxon>
        <taxon>Tracheophyta</taxon>
        <taxon>Spermatophyta</taxon>
        <taxon>Magnoliopsida</taxon>
        <taxon>eudicotyledons</taxon>
        <taxon>Gunneridae</taxon>
        <taxon>Pentapetalae</taxon>
        <taxon>rosids</taxon>
        <taxon>fabids</taxon>
        <taxon>Fabales</taxon>
        <taxon>Fabaceae</taxon>
        <taxon>Papilionoideae</taxon>
        <taxon>50 kb inversion clade</taxon>
        <taxon>dalbergioids sensu lato</taxon>
        <taxon>Dalbergieae</taxon>
        <taxon>Pterocarpus clade</taxon>
        <taxon>Stylosanthes</taxon>
    </lineage>
</organism>
<accession>A0ABU6SAB2</accession>
<protein>
    <submittedName>
        <fullName evidence="1">Uncharacterized protein</fullName>
    </submittedName>
</protein>
<evidence type="ECO:0000313" key="2">
    <source>
        <dbReference type="Proteomes" id="UP001341840"/>
    </source>
</evidence>
<proteinExistence type="predicted"/>
<comment type="caution">
    <text evidence="1">The sequence shown here is derived from an EMBL/GenBank/DDBJ whole genome shotgun (WGS) entry which is preliminary data.</text>
</comment>
<sequence>MGNRETRTAAGRTTLMTTEGRVGLRRFILLTPPPLIATVLPWNRDCERQKWSQNAGKWSAEAWRGENASGVGASGSRMQAGRVAENGEAARQRTHRLAVVNTIERVWITLLFQGCDRNYDVWLLLTPVLGMGHTWGSMIQAQQKYTQSEKTFGVGLKSFFQAQSKTIIEGKSIYWIMIAWLSYKQWDPGGQF</sequence>
<name>A0ABU6SAB2_9FABA</name>